<sequence>MRELILLILVLVSLPLVLKRPLWALTIYLGATVIRPEMLFWGGTSGSYVFMVYYLATLVGLYLRGELLNVGRVLQREFLLMLWMLGAILLSIELAQYPVFREYYYFIELLKGFLLCGCLYLLVKDFDDFRKIQVALLCCFAFLAVWGIDQHFRGNERLEGLGGSAWGDSNGVAATFILFLPAALALVFTAENRKQFWSGLGIAALMVALIICTKSRSGLIGLAVALAMFGYYSRNMFRIARIAVILMVVALPFATQQYLERMNTMTGEGGFEQSARDRMAMWQAGLLIFADNPLVGTGFLTFPEAKMRYQDHFQHLDEEFRASLFRVENKKVTHNTYIQLLADTGLLGALPFCLLVAGGIVLGLKARRLLAGAGELRRELLWISGLCAGIAGFAVCILSIDAAMSLELYVQLILASILYRITMERLRGALPKTTPLGATS</sequence>
<dbReference type="EMBL" id="OW150024">
    <property type="protein sequence ID" value="CAH2031395.1"/>
    <property type="molecule type" value="Genomic_DNA"/>
</dbReference>
<evidence type="ECO:0000256" key="5">
    <source>
        <dbReference type="SAM" id="Phobius"/>
    </source>
</evidence>
<keyword evidence="8" id="KW-1185">Reference proteome</keyword>
<dbReference type="PANTHER" id="PTHR37422">
    <property type="entry name" value="TEICHURONIC ACID BIOSYNTHESIS PROTEIN TUAE"/>
    <property type="match status" value="1"/>
</dbReference>
<dbReference type="InterPro" id="IPR051533">
    <property type="entry name" value="WaaL-like"/>
</dbReference>
<dbReference type="Proteomes" id="UP001295463">
    <property type="component" value="Chromosome"/>
</dbReference>
<accession>A0ABM9D852</accession>
<dbReference type="Pfam" id="PF04932">
    <property type="entry name" value="Wzy_C"/>
    <property type="match status" value="1"/>
</dbReference>
<evidence type="ECO:0000313" key="8">
    <source>
        <dbReference type="Proteomes" id="UP001295463"/>
    </source>
</evidence>
<evidence type="ECO:0000256" key="2">
    <source>
        <dbReference type="ARBA" id="ARBA00022692"/>
    </source>
</evidence>
<dbReference type="InterPro" id="IPR007016">
    <property type="entry name" value="O-antigen_ligase-rel_domated"/>
</dbReference>
<evidence type="ECO:0000256" key="1">
    <source>
        <dbReference type="ARBA" id="ARBA00004141"/>
    </source>
</evidence>
<feature type="transmembrane region" description="Helical" evidence="5">
    <location>
        <begin position="77"/>
        <end position="97"/>
    </location>
</feature>
<feature type="transmembrane region" description="Helical" evidence="5">
    <location>
        <begin position="134"/>
        <end position="152"/>
    </location>
</feature>
<feature type="transmembrane region" description="Helical" evidence="5">
    <location>
        <begin position="380"/>
        <end position="400"/>
    </location>
</feature>
<feature type="transmembrane region" description="Helical" evidence="5">
    <location>
        <begin position="202"/>
        <end position="232"/>
    </location>
</feature>
<protein>
    <recommendedName>
        <fullName evidence="6">O-antigen ligase-related domain-containing protein</fullName>
    </recommendedName>
</protein>
<keyword evidence="3 5" id="KW-1133">Transmembrane helix</keyword>
<dbReference type="PANTHER" id="PTHR37422:SF13">
    <property type="entry name" value="LIPOPOLYSACCHARIDE BIOSYNTHESIS PROTEIN PA4999-RELATED"/>
    <property type="match status" value="1"/>
</dbReference>
<organism evidence="7 8">
    <name type="scientific">Trichlorobacter ammonificans</name>
    <dbReference type="NCBI Taxonomy" id="2916410"/>
    <lineage>
        <taxon>Bacteria</taxon>
        <taxon>Pseudomonadati</taxon>
        <taxon>Thermodesulfobacteriota</taxon>
        <taxon>Desulfuromonadia</taxon>
        <taxon>Geobacterales</taxon>
        <taxon>Geobacteraceae</taxon>
        <taxon>Trichlorobacter</taxon>
    </lineage>
</organism>
<feature type="transmembrane region" description="Helical" evidence="5">
    <location>
        <begin position="103"/>
        <end position="122"/>
    </location>
</feature>
<evidence type="ECO:0000313" key="7">
    <source>
        <dbReference type="EMBL" id="CAH2031395.1"/>
    </source>
</evidence>
<name>A0ABM9D852_9BACT</name>
<dbReference type="RefSeq" id="WP_305732222.1">
    <property type="nucleotide sequence ID" value="NZ_OW150024.1"/>
</dbReference>
<evidence type="ECO:0000259" key="6">
    <source>
        <dbReference type="Pfam" id="PF04932"/>
    </source>
</evidence>
<feature type="transmembrane region" description="Helical" evidence="5">
    <location>
        <begin position="172"/>
        <end position="190"/>
    </location>
</feature>
<evidence type="ECO:0000256" key="4">
    <source>
        <dbReference type="ARBA" id="ARBA00023136"/>
    </source>
</evidence>
<feature type="domain" description="O-antigen ligase-related" evidence="6">
    <location>
        <begin position="202"/>
        <end position="352"/>
    </location>
</feature>
<gene>
    <name evidence="7" type="ORF">GEAMG1_1565</name>
</gene>
<comment type="subcellular location">
    <subcellularLocation>
        <location evidence="1">Membrane</location>
        <topology evidence="1">Multi-pass membrane protein</topology>
    </subcellularLocation>
</comment>
<keyword evidence="4 5" id="KW-0472">Membrane</keyword>
<feature type="transmembrane region" description="Helical" evidence="5">
    <location>
        <begin position="345"/>
        <end position="364"/>
    </location>
</feature>
<feature type="transmembrane region" description="Helical" evidence="5">
    <location>
        <begin position="238"/>
        <end position="259"/>
    </location>
</feature>
<proteinExistence type="predicted"/>
<keyword evidence="2 5" id="KW-0812">Transmembrane</keyword>
<reference evidence="7 8" key="1">
    <citation type="submission" date="2022-03" db="EMBL/GenBank/DDBJ databases">
        <authorList>
            <person name="Koch H."/>
        </authorList>
    </citation>
    <scope>NUCLEOTIDE SEQUENCE [LARGE SCALE GENOMIC DNA]</scope>
    <source>
        <strain evidence="7 8">G1</strain>
    </source>
</reference>
<feature type="transmembrane region" description="Helical" evidence="5">
    <location>
        <begin position="280"/>
        <end position="302"/>
    </location>
</feature>
<feature type="transmembrane region" description="Helical" evidence="5">
    <location>
        <begin position="48"/>
        <end position="65"/>
    </location>
</feature>
<evidence type="ECO:0000256" key="3">
    <source>
        <dbReference type="ARBA" id="ARBA00022989"/>
    </source>
</evidence>